<dbReference type="PANTHER" id="PTHR43108">
    <property type="entry name" value="N-ACETYLGLUCOSAMINE-6-SULFATASE FAMILY MEMBER"/>
    <property type="match status" value="1"/>
</dbReference>
<comment type="similarity">
    <text evidence="1 5">Belongs to the sulfatase family.</text>
</comment>
<keyword evidence="3 5" id="KW-0378">Hydrolase</keyword>
<dbReference type="EMBL" id="KE148161">
    <property type="protein sequence ID" value="EPE04294.1"/>
    <property type="molecule type" value="Genomic_DNA"/>
</dbReference>
<feature type="domain" description="Sulfatase N-terminal" evidence="8">
    <location>
        <begin position="26"/>
        <end position="371"/>
    </location>
</feature>
<keyword evidence="2 7" id="KW-0732">Signal</keyword>
<dbReference type="InterPro" id="IPR012083">
    <property type="entry name" value="Arylsulfatase"/>
</dbReference>
<organism evidence="9 10">
    <name type="scientific">Ophiostoma piceae (strain UAMH 11346)</name>
    <name type="common">Sap stain fungus</name>
    <dbReference type="NCBI Taxonomy" id="1262450"/>
    <lineage>
        <taxon>Eukaryota</taxon>
        <taxon>Fungi</taxon>
        <taxon>Dikarya</taxon>
        <taxon>Ascomycota</taxon>
        <taxon>Pezizomycotina</taxon>
        <taxon>Sordariomycetes</taxon>
        <taxon>Sordariomycetidae</taxon>
        <taxon>Ophiostomatales</taxon>
        <taxon>Ophiostomataceae</taxon>
        <taxon>Ophiostoma</taxon>
    </lineage>
</organism>
<evidence type="ECO:0000313" key="9">
    <source>
        <dbReference type="EMBL" id="EPE04294.1"/>
    </source>
</evidence>
<dbReference type="SUPFAM" id="SSF53649">
    <property type="entry name" value="Alkaline phosphatase-like"/>
    <property type="match status" value="1"/>
</dbReference>
<dbReference type="GO" id="GO:0018958">
    <property type="term" value="P:phenol-containing compound metabolic process"/>
    <property type="evidence" value="ECO:0007669"/>
    <property type="project" value="InterPro"/>
</dbReference>
<evidence type="ECO:0000256" key="1">
    <source>
        <dbReference type="ARBA" id="ARBA00008779"/>
    </source>
</evidence>
<dbReference type="VEuPathDB" id="FungiDB:F503_01298"/>
<evidence type="ECO:0000256" key="6">
    <source>
        <dbReference type="PIRSR" id="PIRSR000972-50"/>
    </source>
</evidence>
<feature type="signal peptide" evidence="7">
    <location>
        <begin position="1"/>
        <end position="22"/>
    </location>
</feature>
<dbReference type="HOGENOM" id="CLU_006332_4_0_1"/>
<dbReference type="EC" id="3.1.6.1" evidence="5"/>
<protein>
    <recommendedName>
        <fullName evidence="5">Arylsulfatase</fullName>
        <shortName evidence="5">AS</shortName>
        <ecNumber evidence="5">3.1.6.1</ecNumber>
    </recommendedName>
    <alternativeName>
        <fullName evidence="5">Aryl-sulfate sulphohydrolase</fullName>
    </alternativeName>
</protein>
<dbReference type="GO" id="GO:0004065">
    <property type="term" value="F:arylsulfatase activity"/>
    <property type="evidence" value="ECO:0007669"/>
    <property type="project" value="UniProtKB-UniRule"/>
</dbReference>
<gene>
    <name evidence="9" type="ORF">F503_01298</name>
</gene>
<keyword evidence="10" id="KW-1185">Reference proteome</keyword>
<evidence type="ECO:0000313" key="10">
    <source>
        <dbReference type="Proteomes" id="UP000016923"/>
    </source>
</evidence>
<evidence type="ECO:0000256" key="5">
    <source>
        <dbReference type="PIRNR" id="PIRNR000972"/>
    </source>
</evidence>
<dbReference type="GO" id="GO:0005539">
    <property type="term" value="F:glycosaminoglycan binding"/>
    <property type="evidence" value="ECO:0007669"/>
    <property type="project" value="TreeGrafter"/>
</dbReference>
<dbReference type="OMA" id="EYKIPRT"/>
<proteinExistence type="inferred from homology"/>
<dbReference type="Proteomes" id="UP000016923">
    <property type="component" value="Unassembled WGS sequence"/>
</dbReference>
<feature type="modified residue" description="3-oxoalanine (Cys)" evidence="6">
    <location>
        <position position="70"/>
    </location>
</feature>
<feature type="chain" id="PRO_5004506673" description="Arylsulfatase" evidence="7">
    <location>
        <begin position="23"/>
        <end position="606"/>
    </location>
</feature>
<dbReference type="Gene3D" id="3.40.720.10">
    <property type="entry name" value="Alkaline Phosphatase, subunit A"/>
    <property type="match status" value="1"/>
</dbReference>
<dbReference type="AlphaFoldDB" id="S3BSQ6"/>
<dbReference type="GO" id="GO:0008449">
    <property type="term" value="F:N-acetylglucosamine-6-sulfatase activity"/>
    <property type="evidence" value="ECO:0007669"/>
    <property type="project" value="TreeGrafter"/>
</dbReference>
<dbReference type="eggNOG" id="KOG3731">
    <property type="taxonomic scope" value="Eukaryota"/>
</dbReference>
<evidence type="ECO:0000256" key="2">
    <source>
        <dbReference type="ARBA" id="ARBA00022729"/>
    </source>
</evidence>
<dbReference type="CDD" id="cd16147">
    <property type="entry name" value="G6S"/>
    <property type="match status" value="1"/>
</dbReference>
<reference evidence="9 10" key="1">
    <citation type="journal article" date="2013" name="BMC Genomics">
        <title>The genome and transcriptome of the pine saprophyte Ophiostoma piceae, and a comparison with the bark beetle-associated pine pathogen Grosmannia clavigera.</title>
        <authorList>
            <person name="Haridas S."/>
            <person name="Wang Y."/>
            <person name="Lim L."/>
            <person name="Massoumi Alamouti S."/>
            <person name="Jackman S."/>
            <person name="Docking R."/>
            <person name="Robertson G."/>
            <person name="Birol I."/>
            <person name="Bohlmann J."/>
            <person name="Breuil C."/>
        </authorList>
    </citation>
    <scope>NUCLEOTIDE SEQUENCE [LARGE SCALE GENOMIC DNA]</scope>
    <source>
        <strain evidence="9 10">UAMH 11346</strain>
    </source>
</reference>
<sequence length="606" mass="67218">MRLNTAAVAALAAFAAPAPALAAARPNIIVVLTDDQDAQMNSIDYMPLLQKHLVDQGTTFTKHYCTIAICCPSRVNLWTGQLAHNTNVTDVSPPYGGYPKFVTEGYSDRHLAVWMQESGYNTYYVGKLFNHHSLSNYDKPHVRGFTGSDFLLDPTTYQYWNFSTTHNGAPPVNYDGVYSPDFTAERVYEFLDEAAEDSEKPFFLVAAPIAPHGNFQLSPKLEAGPPQVAPRHQHLFNDYEIPRTPNFNPETPSGVDWIARLPRLDDTVLAYNDEFQRQRLRSLQAVDEMVEGVVARLEASGQLDNTYIFYTADNGYHISQHRLNPGKECSFETDINVPLLVRGPGVPAGLVKDSVVSSHTDLAPTIMHLAGNPLRADFDGQPIAVHDASNTGPEHVGTEFWGHAFPEGKYGSYVAAAGHLEAYYGLSPADYQADTQMARPAPVNNTYKGLRVVGAEYNLYYAVWCTNDRQLYDMRKDPFQVDNLLDSKKMTATAGPASTLLGRDLATVADRLDALILIMKSCKGNACVEPWRRIHPHGDVHSLSAALAPKYDAFYAQQPKVSFTSCKPGYLREVEGPQHAHVFSGGALDTMREQMHMVDPNWSLWT</sequence>
<dbReference type="PANTHER" id="PTHR43108:SF8">
    <property type="entry name" value="SD21168P"/>
    <property type="match status" value="1"/>
</dbReference>
<dbReference type="InterPro" id="IPR017850">
    <property type="entry name" value="Alkaline_phosphatase_core_sf"/>
</dbReference>
<dbReference type="Pfam" id="PF00884">
    <property type="entry name" value="Sulfatase"/>
    <property type="match status" value="1"/>
</dbReference>
<dbReference type="InterPro" id="IPR024607">
    <property type="entry name" value="Sulfatase_CS"/>
</dbReference>
<comment type="PTM">
    <text evidence="6">The conversion to 3-oxoalanine (also known as C-formylglycine, FGly), of a serine or cysteine residue in prokaryotes and of a cysteine residue in eukaryotes, is critical for catalytic activity.</text>
</comment>
<evidence type="ECO:0000259" key="8">
    <source>
        <dbReference type="Pfam" id="PF00884"/>
    </source>
</evidence>
<comment type="catalytic activity">
    <reaction evidence="5">
        <text>an aryl sulfate + H2O = a phenol + sulfate + H(+)</text>
        <dbReference type="Rhea" id="RHEA:17261"/>
        <dbReference type="ChEBI" id="CHEBI:15377"/>
        <dbReference type="ChEBI" id="CHEBI:15378"/>
        <dbReference type="ChEBI" id="CHEBI:16189"/>
        <dbReference type="ChEBI" id="CHEBI:33853"/>
        <dbReference type="ChEBI" id="CHEBI:140317"/>
        <dbReference type="EC" id="3.1.6.1"/>
    </reaction>
</comment>
<dbReference type="PROSITE" id="PS00523">
    <property type="entry name" value="SULFATASE_1"/>
    <property type="match status" value="1"/>
</dbReference>
<keyword evidence="4" id="KW-0325">Glycoprotein</keyword>
<evidence type="ECO:0000256" key="4">
    <source>
        <dbReference type="ARBA" id="ARBA00023180"/>
    </source>
</evidence>
<name>S3BSQ6_OPHP1</name>
<evidence type="ECO:0000256" key="3">
    <source>
        <dbReference type="ARBA" id="ARBA00022801"/>
    </source>
</evidence>
<dbReference type="STRING" id="1262450.S3BSQ6"/>
<dbReference type="FunFam" id="3.40.720.10:FF:000051">
    <property type="entry name" value="Arylsulfatase"/>
    <property type="match status" value="1"/>
</dbReference>
<dbReference type="OrthoDB" id="96314at2759"/>
<dbReference type="PIRSF" id="PIRSF000972">
    <property type="entry name" value="Arylsulf_plant"/>
    <property type="match status" value="1"/>
</dbReference>
<evidence type="ECO:0000256" key="7">
    <source>
        <dbReference type="SAM" id="SignalP"/>
    </source>
</evidence>
<accession>S3BSQ6</accession>
<dbReference type="InterPro" id="IPR000917">
    <property type="entry name" value="Sulfatase_N"/>
</dbReference>